<dbReference type="GO" id="GO:0009307">
    <property type="term" value="P:DNA restriction-modification system"/>
    <property type="evidence" value="ECO:0007669"/>
    <property type="project" value="InterPro"/>
</dbReference>
<name>A0A644Y997_9ZZZZ</name>
<evidence type="ECO:0000256" key="3">
    <source>
        <dbReference type="ARBA" id="ARBA00022603"/>
    </source>
</evidence>
<evidence type="ECO:0000256" key="6">
    <source>
        <dbReference type="ARBA" id="ARBA00047942"/>
    </source>
</evidence>
<dbReference type="PANTHER" id="PTHR30481">
    <property type="entry name" value="DNA ADENINE METHYLASE"/>
    <property type="match status" value="1"/>
</dbReference>
<dbReference type="InterPro" id="IPR012327">
    <property type="entry name" value="MeTrfase_D12"/>
</dbReference>
<proteinExistence type="inferred from homology"/>
<dbReference type="NCBIfam" id="TIGR00571">
    <property type="entry name" value="dam"/>
    <property type="match status" value="1"/>
</dbReference>
<dbReference type="GO" id="GO:0009007">
    <property type="term" value="F:site-specific DNA-methyltransferase (adenine-specific) activity"/>
    <property type="evidence" value="ECO:0007669"/>
    <property type="project" value="UniProtKB-EC"/>
</dbReference>
<evidence type="ECO:0000256" key="2">
    <source>
        <dbReference type="ARBA" id="ARBA00011900"/>
    </source>
</evidence>
<organism evidence="7">
    <name type="scientific">bioreactor metagenome</name>
    <dbReference type="NCBI Taxonomy" id="1076179"/>
    <lineage>
        <taxon>unclassified sequences</taxon>
        <taxon>metagenomes</taxon>
        <taxon>ecological metagenomes</taxon>
    </lineage>
</organism>
<dbReference type="GO" id="GO:0043565">
    <property type="term" value="F:sequence-specific DNA binding"/>
    <property type="evidence" value="ECO:0007669"/>
    <property type="project" value="TreeGrafter"/>
</dbReference>
<keyword evidence="5" id="KW-0949">S-adenosyl-L-methionine</keyword>
<accession>A0A644Y997</accession>
<dbReference type="GO" id="GO:0032259">
    <property type="term" value="P:methylation"/>
    <property type="evidence" value="ECO:0007669"/>
    <property type="project" value="UniProtKB-KW"/>
</dbReference>
<dbReference type="InterPro" id="IPR023095">
    <property type="entry name" value="Ade_MeTrfase_dom_2"/>
</dbReference>
<dbReference type="PIRSF" id="PIRSF036638">
    <property type="entry name" value="M_m6A_StsI"/>
    <property type="match status" value="1"/>
</dbReference>
<sequence>MRYIGSKVLLLDKIKEVIDDNVNDESNIFCDIFSGTGTVARYFKEYYQVYSNDLMYFSYILQKATIENNKVPEFSKLKLIGINDPINYLETFDISYINFSDKLYFTSNNYAPNEKCNRMYVTQENANRIDFIRIKLDEWKRDNLIDEQEYSYLLACLIEGIPYVSNISGTYGAYLKKWDKRALNTIELKRLDITDNNKKNKCFNKDANELIKEIEGDILYLDPPYNSRQYVPNYHVLETIARNDYPEIYGVTGLRNYDKQKSKYCNKRYVKESFEMLIKEANFKHIVVSYSTDGLMTVDEIEKILKKYGIDSTFKLYKIPYRKYKSKHEQKTIELYELIFYIEKKQKSRPSVNNKNNKKHECNISKYKGKEKKKYIKSPLNYIGGKYKLLEQIIPMFPDKIETFIDLFAGGFNVGINVEANKVICNDYNNFIIDLFNEFNNNTEEKIIKHIEGRIDEFKLSKENEEGFKAFREYYNNTKHPLDLYTLVCYSFNYQFRFNRNFEYNNPFGRNRSQFSSVLKGNLVKFLESMHSKDIIFTCKDFIDVSFENLNGNSFIYCDPPYLITTGSYNDGNRGFKNWTETEEKMLLDYLDRVNQRGIKFALSNVFEHKGKSNEILKEWSKKYNVKYLNHDYSNSSYNTKKGKSEEVLITNY</sequence>
<dbReference type="AlphaFoldDB" id="A0A644Y997"/>
<comment type="caution">
    <text evidence="7">The sequence shown here is derived from an EMBL/GenBank/DDBJ whole genome shotgun (WGS) entry which is preliminary data.</text>
</comment>
<comment type="catalytic activity">
    <reaction evidence="6">
        <text>a 2'-deoxyadenosine in DNA + S-adenosyl-L-methionine = an N(6)-methyl-2'-deoxyadenosine in DNA + S-adenosyl-L-homocysteine + H(+)</text>
        <dbReference type="Rhea" id="RHEA:15197"/>
        <dbReference type="Rhea" id="RHEA-COMP:12418"/>
        <dbReference type="Rhea" id="RHEA-COMP:12419"/>
        <dbReference type="ChEBI" id="CHEBI:15378"/>
        <dbReference type="ChEBI" id="CHEBI:57856"/>
        <dbReference type="ChEBI" id="CHEBI:59789"/>
        <dbReference type="ChEBI" id="CHEBI:90615"/>
        <dbReference type="ChEBI" id="CHEBI:90616"/>
        <dbReference type="EC" id="2.1.1.72"/>
    </reaction>
</comment>
<evidence type="ECO:0000256" key="4">
    <source>
        <dbReference type="ARBA" id="ARBA00022679"/>
    </source>
</evidence>
<gene>
    <name evidence="7" type="primary">fokIM_3</name>
    <name evidence="7" type="ORF">SDC9_71702</name>
</gene>
<keyword evidence="3 7" id="KW-0489">Methyltransferase</keyword>
<evidence type="ECO:0000256" key="1">
    <source>
        <dbReference type="ARBA" id="ARBA00006594"/>
    </source>
</evidence>
<dbReference type="SUPFAM" id="SSF53335">
    <property type="entry name" value="S-adenosyl-L-methionine-dependent methyltransferases"/>
    <property type="match status" value="2"/>
</dbReference>
<dbReference type="EC" id="2.1.1.72" evidence="2"/>
<dbReference type="InterPro" id="IPR002052">
    <property type="entry name" value="DNA_methylase_N6_adenine_CS"/>
</dbReference>
<dbReference type="InterPro" id="IPR029063">
    <property type="entry name" value="SAM-dependent_MTases_sf"/>
</dbReference>
<dbReference type="Gene3D" id="3.40.50.150">
    <property type="entry name" value="Vaccinia Virus protein VP39"/>
    <property type="match status" value="1"/>
</dbReference>
<dbReference type="Pfam" id="PF02086">
    <property type="entry name" value="MethyltransfD12"/>
    <property type="match status" value="2"/>
</dbReference>
<dbReference type="GO" id="GO:1904047">
    <property type="term" value="F:S-adenosyl-L-methionine binding"/>
    <property type="evidence" value="ECO:0007669"/>
    <property type="project" value="TreeGrafter"/>
</dbReference>
<protein>
    <recommendedName>
        <fullName evidence="2">site-specific DNA-methyltransferase (adenine-specific)</fullName>
        <ecNumber evidence="2">2.1.1.72</ecNumber>
    </recommendedName>
</protein>
<evidence type="ECO:0000256" key="5">
    <source>
        <dbReference type="ARBA" id="ARBA00022691"/>
    </source>
</evidence>
<comment type="similarity">
    <text evidence="1">Belongs to the N(4)/N(6)-methyltransferase family.</text>
</comment>
<dbReference type="PANTHER" id="PTHR30481:SF3">
    <property type="entry name" value="DNA ADENINE METHYLASE"/>
    <property type="match status" value="1"/>
</dbReference>
<dbReference type="EMBL" id="VSSQ01004441">
    <property type="protein sequence ID" value="MPM25212.1"/>
    <property type="molecule type" value="Genomic_DNA"/>
</dbReference>
<keyword evidence="4 7" id="KW-0808">Transferase</keyword>
<dbReference type="PROSITE" id="PS00092">
    <property type="entry name" value="N6_MTASE"/>
    <property type="match status" value="2"/>
</dbReference>
<evidence type="ECO:0000313" key="7">
    <source>
        <dbReference type="EMBL" id="MPM25212.1"/>
    </source>
</evidence>
<reference evidence="7" key="1">
    <citation type="submission" date="2019-08" db="EMBL/GenBank/DDBJ databases">
        <authorList>
            <person name="Kucharzyk K."/>
            <person name="Murdoch R.W."/>
            <person name="Higgins S."/>
            <person name="Loffler F."/>
        </authorList>
    </citation>
    <scope>NUCLEOTIDE SEQUENCE</scope>
</reference>
<dbReference type="PRINTS" id="PR00505">
    <property type="entry name" value="D12N6MTFRASE"/>
</dbReference>
<dbReference type="Gene3D" id="1.10.1020.10">
    <property type="entry name" value="Adenine-specific Methyltransferase, Domain 2"/>
    <property type="match status" value="1"/>
</dbReference>
<dbReference type="InterPro" id="IPR012186">
    <property type="entry name" value="Ade-mod_methylase_MStsI"/>
</dbReference>
<dbReference type="GO" id="GO:0006298">
    <property type="term" value="P:mismatch repair"/>
    <property type="evidence" value="ECO:0007669"/>
    <property type="project" value="TreeGrafter"/>
</dbReference>